<accession>A0A9W8MRU6</accession>
<dbReference type="Proteomes" id="UP001148786">
    <property type="component" value="Unassembled WGS sequence"/>
</dbReference>
<keyword evidence="3" id="KW-1185">Reference proteome</keyword>
<comment type="caution">
    <text evidence="2">The sequence shown here is derived from an EMBL/GenBank/DDBJ whole genome shotgun (WGS) entry which is preliminary data.</text>
</comment>
<reference evidence="2" key="1">
    <citation type="submission" date="2022-07" db="EMBL/GenBank/DDBJ databases">
        <title>Genome Sequence of Agrocybe chaxingu.</title>
        <authorList>
            <person name="Buettner E."/>
        </authorList>
    </citation>
    <scope>NUCLEOTIDE SEQUENCE</scope>
    <source>
        <strain evidence="2">MP-N11</strain>
    </source>
</reference>
<feature type="region of interest" description="Disordered" evidence="1">
    <location>
        <begin position="84"/>
        <end position="103"/>
    </location>
</feature>
<evidence type="ECO:0000313" key="2">
    <source>
        <dbReference type="EMBL" id="KAJ3492525.1"/>
    </source>
</evidence>
<proteinExistence type="predicted"/>
<sequence length="494" mass="56455">MFTWNKIVSSGGRIIFMRVRATKREHQDLLERYPLHQRCYNAFENEWDFFEGFGGEDDAEKEEYAGYMHSDSEDEEIEFSEGLWDEDDPSHEPAFSPASPEPTPTLADELELLPATPEVAPVVEHTWQFSDDIFKRMTLTYGFCPPAGPVPAVPPLQAWDQVKGILGFMPETQLPWSDNEKRCAAGFIQQLLQGLNGLPASLDDLNDLSPSALTTAFNFSIIQCPLRNLYILDTPQSPSCSWSLGLESAASLLYVCRLLIANSTHTILTVAHHLVKNNIPFRTLLLRQSLNPRRLDKPFAPRSYRRNDHVFDSKDFESAMMEARERLVRPFGRAAFLRGGILGRIAQELGSMEAVLDGPSLEVTEHESGHFFASAHPGSFYWDDELSEDDVACLCGTYRMYTGRGEQTKVVSWFPYPEDWEGSGHDWMVWTERDEWWFKTHLTLIWNPGQQKTRTPMTRQEWRAAVRGVGRSRKVVRMNNERAERYVDAKVPVP</sequence>
<dbReference type="OrthoDB" id="3270336at2759"/>
<dbReference type="EMBL" id="JANKHO010002437">
    <property type="protein sequence ID" value="KAJ3492525.1"/>
    <property type="molecule type" value="Genomic_DNA"/>
</dbReference>
<evidence type="ECO:0000256" key="1">
    <source>
        <dbReference type="SAM" id="MobiDB-lite"/>
    </source>
</evidence>
<gene>
    <name evidence="2" type="ORF">NLJ89_g11215</name>
</gene>
<evidence type="ECO:0000313" key="3">
    <source>
        <dbReference type="Proteomes" id="UP001148786"/>
    </source>
</evidence>
<protein>
    <submittedName>
        <fullName evidence="2">Uncharacterized protein</fullName>
    </submittedName>
</protein>
<name>A0A9W8MRU6_9AGAR</name>
<organism evidence="2 3">
    <name type="scientific">Agrocybe chaxingu</name>
    <dbReference type="NCBI Taxonomy" id="84603"/>
    <lineage>
        <taxon>Eukaryota</taxon>
        <taxon>Fungi</taxon>
        <taxon>Dikarya</taxon>
        <taxon>Basidiomycota</taxon>
        <taxon>Agaricomycotina</taxon>
        <taxon>Agaricomycetes</taxon>
        <taxon>Agaricomycetidae</taxon>
        <taxon>Agaricales</taxon>
        <taxon>Agaricineae</taxon>
        <taxon>Strophariaceae</taxon>
        <taxon>Agrocybe</taxon>
    </lineage>
</organism>
<dbReference type="AlphaFoldDB" id="A0A9W8MRU6"/>